<dbReference type="Proteomes" id="UP001345963">
    <property type="component" value="Unassembled WGS sequence"/>
</dbReference>
<sequence>MNQQDIAVRLGVSDFSSYFFLLLPPPTSGRRSCQVEKMGSAGRLCWPLLVLFLLGFRHSAGFWIVNVVFPPSTKPKVPSNITSPLIIDKHGA</sequence>
<keyword evidence="3" id="KW-1185">Reference proteome</keyword>
<reference evidence="2 3" key="1">
    <citation type="submission" date="2021-07" db="EMBL/GenBank/DDBJ databases">
        <authorList>
            <person name="Palmer J.M."/>
        </authorList>
    </citation>
    <scope>NUCLEOTIDE SEQUENCE [LARGE SCALE GENOMIC DNA]</scope>
    <source>
        <strain evidence="2 3">AT_MEX2019</strain>
        <tissue evidence="2">Muscle</tissue>
    </source>
</reference>
<protein>
    <submittedName>
        <fullName evidence="2">Uncharacterized protein</fullName>
    </submittedName>
</protein>
<comment type="caution">
    <text evidence="2">The sequence shown here is derived from an EMBL/GenBank/DDBJ whole genome shotgun (WGS) entry which is preliminary data.</text>
</comment>
<feature type="transmembrane region" description="Helical" evidence="1">
    <location>
        <begin position="44"/>
        <end position="65"/>
    </location>
</feature>
<dbReference type="EMBL" id="JAHUTI010040265">
    <property type="protein sequence ID" value="MED6245143.1"/>
    <property type="molecule type" value="Genomic_DNA"/>
</dbReference>
<keyword evidence="1" id="KW-1133">Transmembrane helix</keyword>
<proteinExistence type="predicted"/>
<evidence type="ECO:0000313" key="2">
    <source>
        <dbReference type="EMBL" id="MED6245143.1"/>
    </source>
</evidence>
<organism evidence="2 3">
    <name type="scientific">Ataeniobius toweri</name>
    <dbReference type="NCBI Taxonomy" id="208326"/>
    <lineage>
        <taxon>Eukaryota</taxon>
        <taxon>Metazoa</taxon>
        <taxon>Chordata</taxon>
        <taxon>Craniata</taxon>
        <taxon>Vertebrata</taxon>
        <taxon>Euteleostomi</taxon>
        <taxon>Actinopterygii</taxon>
        <taxon>Neopterygii</taxon>
        <taxon>Teleostei</taxon>
        <taxon>Neoteleostei</taxon>
        <taxon>Acanthomorphata</taxon>
        <taxon>Ovalentaria</taxon>
        <taxon>Atherinomorphae</taxon>
        <taxon>Cyprinodontiformes</taxon>
        <taxon>Goodeidae</taxon>
        <taxon>Ataeniobius</taxon>
    </lineage>
</organism>
<keyword evidence="1" id="KW-0812">Transmembrane</keyword>
<keyword evidence="1" id="KW-0472">Membrane</keyword>
<gene>
    <name evidence="2" type="ORF">ATANTOWER_032069</name>
</gene>
<name>A0ABU7B628_9TELE</name>
<evidence type="ECO:0000256" key="1">
    <source>
        <dbReference type="SAM" id="Phobius"/>
    </source>
</evidence>
<evidence type="ECO:0000313" key="3">
    <source>
        <dbReference type="Proteomes" id="UP001345963"/>
    </source>
</evidence>
<accession>A0ABU7B628</accession>